<sequence length="351" mass="38608">MKAARWHDQRDVRIEDVPECAPKPGEVKLKVHYCGICGTDLHEYLEGPMFIAKEPHPLTGYGAPVIIGHEFAGEIIALGEGVTGWSVGDRVALEGYHICHECYYCQRHEYNRCERLAFHGFSAPGGLAETVCAPAYQLYPLDPRVSWEAAPLVEPTAVAVRAVNHVKPLLGERALVVGAGPIGLAALQVLRAAGINRIAVVEPARKRREMALEFGATIALDPRRDDVEREIRNFTNQLGADIAFECGGNDAAYQTAVRNTRKGARICLVSQTNTPFRLFVNEIGFNERVLIGTVAYCGEFAPAIQLIAEGKVRAGDMITARISLDHLVDVGYRELMENTDQHVKIIASPWM</sequence>
<feature type="domain" description="Enoyl reductase (ER)" evidence="5">
    <location>
        <begin position="7"/>
        <end position="312"/>
    </location>
</feature>
<dbReference type="PANTHER" id="PTHR43401:SF2">
    <property type="entry name" value="L-THREONINE 3-DEHYDROGENASE"/>
    <property type="match status" value="1"/>
</dbReference>
<dbReference type="InterPro" id="IPR013154">
    <property type="entry name" value="ADH-like_N"/>
</dbReference>
<dbReference type="InterPro" id="IPR036291">
    <property type="entry name" value="NAD(P)-bd_dom_sf"/>
</dbReference>
<evidence type="ECO:0000313" key="6">
    <source>
        <dbReference type="EMBL" id="PJF46991.1"/>
    </source>
</evidence>
<dbReference type="SUPFAM" id="SSF50129">
    <property type="entry name" value="GroES-like"/>
    <property type="match status" value="1"/>
</dbReference>
<proteinExistence type="inferred from homology"/>
<dbReference type="CDD" id="cd08233">
    <property type="entry name" value="butanediol_DH_like"/>
    <property type="match status" value="1"/>
</dbReference>
<comment type="similarity">
    <text evidence="4">Belongs to the zinc-containing alcohol dehydrogenase family.</text>
</comment>
<evidence type="ECO:0000256" key="1">
    <source>
        <dbReference type="ARBA" id="ARBA00022723"/>
    </source>
</evidence>
<dbReference type="Gene3D" id="3.90.180.10">
    <property type="entry name" value="Medium-chain alcohol dehydrogenases, catalytic domain"/>
    <property type="match status" value="1"/>
</dbReference>
<dbReference type="InterPro" id="IPR050129">
    <property type="entry name" value="Zn_alcohol_dh"/>
</dbReference>
<dbReference type="GO" id="GO:0008270">
    <property type="term" value="F:zinc ion binding"/>
    <property type="evidence" value="ECO:0007669"/>
    <property type="project" value="InterPro"/>
</dbReference>
<organism evidence="6 7">
    <name type="scientific">Candidatus Thermofonsia Clade 3 bacterium</name>
    <dbReference type="NCBI Taxonomy" id="2364212"/>
    <lineage>
        <taxon>Bacteria</taxon>
        <taxon>Bacillati</taxon>
        <taxon>Chloroflexota</taxon>
        <taxon>Candidatus Thermofontia</taxon>
        <taxon>Candidatus Thermofonsia Clade 3</taxon>
    </lineage>
</organism>
<reference evidence="6 7" key="1">
    <citation type="submission" date="2017-11" db="EMBL/GenBank/DDBJ databases">
        <title>Evolution of Phototrophy in the Chloroflexi Phylum Driven by Horizontal Gene Transfer.</title>
        <authorList>
            <person name="Ward L.M."/>
            <person name="Hemp J."/>
            <person name="Shih P.M."/>
            <person name="Mcglynn S.E."/>
            <person name="Fischer W."/>
        </authorList>
    </citation>
    <scope>NUCLEOTIDE SEQUENCE [LARGE SCALE GENOMIC DNA]</scope>
    <source>
        <strain evidence="6">JP3_7</strain>
    </source>
</reference>
<dbReference type="SMART" id="SM00829">
    <property type="entry name" value="PKS_ER"/>
    <property type="match status" value="1"/>
</dbReference>
<dbReference type="Pfam" id="PF08240">
    <property type="entry name" value="ADH_N"/>
    <property type="match status" value="1"/>
</dbReference>
<dbReference type="Gene3D" id="3.40.50.720">
    <property type="entry name" value="NAD(P)-binding Rossmann-like Domain"/>
    <property type="match status" value="1"/>
</dbReference>
<dbReference type="Pfam" id="PF00107">
    <property type="entry name" value="ADH_zinc_N"/>
    <property type="match status" value="1"/>
</dbReference>
<evidence type="ECO:0000256" key="3">
    <source>
        <dbReference type="ARBA" id="ARBA00023002"/>
    </source>
</evidence>
<dbReference type="InterPro" id="IPR013149">
    <property type="entry name" value="ADH-like_C"/>
</dbReference>
<keyword evidence="3" id="KW-0560">Oxidoreductase</keyword>
<comment type="caution">
    <text evidence="6">The sequence shown here is derived from an EMBL/GenBank/DDBJ whole genome shotgun (WGS) entry which is preliminary data.</text>
</comment>
<dbReference type="SUPFAM" id="SSF51735">
    <property type="entry name" value="NAD(P)-binding Rossmann-fold domains"/>
    <property type="match status" value="1"/>
</dbReference>
<evidence type="ECO:0000256" key="2">
    <source>
        <dbReference type="ARBA" id="ARBA00022833"/>
    </source>
</evidence>
<dbReference type="Proteomes" id="UP000230790">
    <property type="component" value="Unassembled WGS sequence"/>
</dbReference>
<protein>
    <submittedName>
        <fullName evidence="6">Butanediol dehydrogenase</fullName>
    </submittedName>
</protein>
<evidence type="ECO:0000259" key="5">
    <source>
        <dbReference type="SMART" id="SM00829"/>
    </source>
</evidence>
<accession>A0A2M8QB18</accession>
<gene>
    <name evidence="6" type="ORF">CUN48_11015</name>
</gene>
<name>A0A2M8QB18_9CHLR</name>
<evidence type="ECO:0000313" key="7">
    <source>
        <dbReference type="Proteomes" id="UP000230790"/>
    </source>
</evidence>
<dbReference type="InterPro" id="IPR020843">
    <property type="entry name" value="ER"/>
</dbReference>
<dbReference type="PANTHER" id="PTHR43401">
    <property type="entry name" value="L-THREONINE 3-DEHYDROGENASE"/>
    <property type="match status" value="1"/>
</dbReference>
<dbReference type="AlphaFoldDB" id="A0A2M8QB18"/>
<evidence type="ECO:0000256" key="4">
    <source>
        <dbReference type="RuleBase" id="RU361277"/>
    </source>
</evidence>
<dbReference type="InterPro" id="IPR011032">
    <property type="entry name" value="GroES-like_sf"/>
</dbReference>
<comment type="cofactor">
    <cofactor evidence="4">
        <name>Zn(2+)</name>
        <dbReference type="ChEBI" id="CHEBI:29105"/>
    </cofactor>
</comment>
<dbReference type="EMBL" id="PGTN01000076">
    <property type="protein sequence ID" value="PJF46991.1"/>
    <property type="molecule type" value="Genomic_DNA"/>
</dbReference>
<keyword evidence="2 4" id="KW-0862">Zinc</keyword>
<dbReference type="PROSITE" id="PS00059">
    <property type="entry name" value="ADH_ZINC"/>
    <property type="match status" value="1"/>
</dbReference>
<dbReference type="InterPro" id="IPR002328">
    <property type="entry name" value="ADH_Zn_CS"/>
</dbReference>
<dbReference type="GO" id="GO:0016491">
    <property type="term" value="F:oxidoreductase activity"/>
    <property type="evidence" value="ECO:0007669"/>
    <property type="project" value="UniProtKB-KW"/>
</dbReference>
<keyword evidence="1 4" id="KW-0479">Metal-binding</keyword>